<dbReference type="CDD" id="cd01289">
    <property type="entry name" value="FabA_like"/>
    <property type="match status" value="1"/>
</dbReference>
<organism evidence="1 2">
    <name type="scientific">Methylobacter tundripaludum</name>
    <dbReference type="NCBI Taxonomy" id="173365"/>
    <lineage>
        <taxon>Bacteria</taxon>
        <taxon>Pseudomonadati</taxon>
        <taxon>Pseudomonadota</taxon>
        <taxon>Gammaproteobacteria</taxon>
        <taxon>Methylococcales</taxon>
        <taxon>Methylococcaceae</taxon>
        <taxon>Methylobacter</taxon>
    </lineage>
</organism>
<accession>A0A2S6H990</accession>
<evidence type="ECO:0000313" key="2">
    <source>
        <dbReference type="Proteomes" id="UP000240010"/>
    </source>
</evidence>
<dbReference type="Proteomes" id="UP000240010">
    <property type="component" value="Unassembled WGS sequence"/>
</dbReference>
<dbReference type="SUPFAM" id="SSF54637">
    <property type="entry name" value="Thioesterase/thiol ester dehydrase-isomerase"/>
    <property type="match status" value="1"/>
</dbReference>
<sequence length="168" mass="18112">MNDIADNCMDAGGRATQGAAAEVESRLEQRPAVTELIPHTGDMVLLERIIDYDEQGLTAELVVRGDGLFGDDQTVPAWAGIEYMAQAIAAYVGVKAKQANEPIRMGFLLGTRRYNSNVAAFKVGATLTIRVNKIMQDDGLGVFECRILGEGVDVAANLNVYRPPLNNA</sequence>
<dbReference type="RefSeq" id="WP_104430161.1">
    <property type="nucleotide sequence ID" value="NZ_PTIZ01000012.1"/>
</dbReference>
<reference evidence="1 2" key="1">
    <citation type="submission" date="2018-02" db="EMBL/GenBank/DDBJ databases">
        <title>Subsurface microbial communities from deep shales in Ohio and West Virginia, USA.</title>
        <authorList>
            <person name="Wrighton K."/>
        </authorList>
    </citation>
    <scope>NUCLEOTIDE SEQUENCE [LARGE SCALE GENOMIC DNA]</scope>
    <source>
        <strain evidence="1 2">OWC-DMM</strain>
    </source>
</reference>
<dbReference type="InterPro" id="IPR016776">
    <property type="entry name" value="ApeP-like_dehydratase"/>
</dbReference>
<gene>
    <name evidence="1" type="ORF">B0F87_112110</name>
</gene>
<dbReference type="Pfam" id="PF22817">
    <property type="entry name" value="ApeP-like"/>
    <property type="match status" value="1"/>
</dbReference>
<dbReference type="InterPro" id="IPR029069">
    <property type="entry name" value="HotDog_dom_sf"/>
</dbReference>
<dbReference type="Gene3D" id="3.10.129.10">
    <property type="entry name" value="Hotdog Thioesterase"/>
    <property type="match status" value="1"/>
</dbReference>
<name>A0A2S6H990_9GAMM</name>
<proteinExistence type="predicted"/>
<evidence type="ECO:0000313" key="1">
    <source>
        <dbReference type="EMBL" id="PPK74059.1"/>
    </source>
</evidence>
<dbReference type="AlphaFoldDB" id="A0A2S6H990"/>
<dbReference type="EMBL" id="PTIZ01000012">
    <property type="protein sequence ID" value="PPK74059.1"/>
    <property type="molecule type" value="Genomic_DNA"/>
</dbReference>
<protein>
    <submittedName>
        <fullName evidence="1">Putative hotdog family 3-hydroxylacyl-ACP dehydratase</fullName>
    </submittedName>
</protein>
<comment type="caution">
    <text evidence="1">The sequence shown here is derived from an EMBL/GenBank/DDBJ whole genome shotgun (WGS) entry which is preliminary data.</text>
</comment>